<dbReference type="AlphaFoldDB" id="A0A243WEP7"/>
<dbReference type="EMBL" id="MTSE01000004">
    <property type="protein sequence ID" value="OUJ74183.1"/>
    <property type="molecule type" value="Genomic_DNA"/>
</dbReference>
<accession>A0A243WEP7</accession>
<proteinExistence type="predicted"/>
<reference evidence="1 2" key="1">
    <citation type="submission" date="2017-01" db="EMBL/GenBank/DDBJ databases">
        <title>A new Hymenobacter.</title>
        <authorList>
            <person name="Liang Y."/>
            <person name="Feng F."/>
        </authorList>
    </citation>
    <scope>NUCLEOTIDE SEQUENCE [LARGE SCALE GENOMIC DNA]</scope>
    <source>
        <strain evidence="1">MIMBbqt21</strain>
    </source>
</reference>
<evidence type="ECO:0000313" key="1">
    <source>
        <dbReference type="EMBL" id="OUJ74183.1"/>
    </source>
</evidence>
<protein>
    <submittedName>
        <fullName evidence="1">Uncharacterized protein</fullName>
    </submittedName>
</protein>
<comment type="caution">
    <text evidence="1">The sequence shown here is derived from an EMBL/GenBank/DDBJ whole genome shotgun (WGS) entry which is preliminary data.</text>
</comment>
<gene>
    <name evidence="1" type="ORF">BXP70_10630</name>
</gene>
<dbReference type="RefSeq" id="WP_086594033.1">
    <property type="nucleotide sequence ID" value="NZ_MTSE01000004.1"/>
</dbReference>
<name>A0A243WEP7_9BACT</name>
<organism evidence="1 2">
    <name type="scientific">Hymenobacter crusticola</name>
    <dbReference type="NCBI Taxonomy" id="1770526"/>
    <lineage>
        <taxon>Bacteria</taxon>
        <taxon>Pseudomonadati</taxon>
        <taxon>Bacteroidota</taxon>
        <taxon>Cytophagia</taxon>
        <taxon>Cytophagales</taxon>
        <taxon>Hymenobacteraceae</taxon>
        <taxon>Hymenobacter</taxon>
    </lineage>
</organism>
<sequence length="115" mass="13621">MLTHEKLDFYVHYKGNWENWLRSREGIQTLKAETSCLLQDEDCFLIDNALQNLYLIKNGLTEDACAKELNSSLLTSCEDFRVVERLKELIPYKYGLWGTKRLSNRFINWVSHLFN</sequence>
<keyword evidence="2" id="KW-1185">Reference proteome</keyword>
<dbReference type="OrthoDB" id="884228at2"/>
<evidence type="ECO:0000313" key="2">
    <source>
        <dbReference type="Proteomes" id="UP000194873"/>
    </source>
</evidence>
<dbReference type="Proteomes" id="UP000194873">
    <property type="component" value="Unassembled WGS sequence"/>
</dbReference>